<dbReference type="AlphaFoldDB" id="K0PZ59"/>
<dbReference type="EMBL" id="CANI01000028">
    <property type="protein sequence ID" value="CCM77085.1"/>
    <property type="molecule type" value="Genomic_DNA"/>
</dbReference>
<dbReference type="eggNOG" id="COG1403">
    <property type="taxonomic scope" value="Bacteria"/>
</dbReference>
<dbReference type="STRING" id="1211777.BN77_4131"/>
<keyword evidence="1" id="KW-0378">Hydrolase</keyword>
<evidence type="ECO:0000313" key="2">
    <source>
        <dbReference type="Proteomes" id="UP000009319"/>
    </source>
</evidence>
<keyword evidence="1" id="KW-0255">Endonuclease</keyword>
<keyword evidence="2" id="KW-1185">Reference proteome</keyword>
<organism evidence="1 2">
    <name type="scientific">Rhizobium mesoamericanum STM3625</name>
    <dbReference type="NCBI Taxonomy" id="1211777"/>
    <lineage>
        <taxon>Bacteria</taxon>
        <taxon>Pseudomonadati</taxon>
        <taxon>Pseudomonadota</taxon>
        <taxon>Alphaproteobacteria</taxon>
        <taxon>Hyphomicrobiales</taxon>
        <taxon>Rhizobiaceae</taxon>
        <taxon>Rhizobium/Agrobacterium group</taxon>
        <taxon>Rhizobium</taxon>
    </lineage>
</organism>
<proteinExistence type="predicted"/>
<dbReference type="Gene3D" id="1.10.30.50">
    <property type="match status" value="1"/>
</dbReference>
<protein>
    <submittedName>
        <fullName evidence="1">HNH endonuclease</fullName>
    </submittedName>
</protein>
<dbReference type="HOGENOM" id="CLU_159346_0_0_5"/>
<dbReference type="GO" id="GO:0004519">
    <property type="term" value="F:endonuclease activity"/>
    <property type="evidence" value="ECO:0007669"/>
    <property type="project" value="UniProtKB-KW"/>
</dbReference>
<accession>K0PZ59</accession>
<reference evidence="1 2" key="1">
    <citation type="journal article" date="2013" name="Genome Announc.">
        <title>Draft Genome Sequence of Rhizobium mesoamericanum STM3625, a Nitrogen-Fixing Symbiont of Mimosa pudica Isolated in French Guiana (South America).</title>
        <authorList>
            <person name="Moulin L."/>
            <person name="Mornico D."/>
            <person name="Melkonian R."/>
            <person name="Klonowska A."/>
        </authorList>
    </citation>
    <scope>NUCLEOTIDE SEQUENCE [LARGE SCALE GENOMIC DNA]</scope>
    <source>
        <strain evidence="1 2">STM3625</strain>
    </source>
</reference>
<keyword evidence="1" id="KW-0540">Nuclease</keyword>
<dbReference type="Proteomes" id="UP000009319">
    <property type="component" value="Unassembled WGS sequence"/>
</dbReference>
<evidence type="ECO:0000313" key="1">
    <source>
        <dbReference type="EMBL" id="CCM77085.1"/>
    </source>
</evidence>
<comment type="caution">
    <text evidence="1">The sequence shown here is derived from an EMBL/GenBank/DDBJ whole genome shotgun (WGS) entry which is preliminary data.</text>
</comment>
<name>K0PZ59_9HYPH</name>
<sequence length="128" mass="14515">MAMRSVEEWIGRTDDQKVPDRVRIRVLDRYDHKCYLTGQPIRPGDAWEIEHIQALILGGEHRENNLAPALAAAHKVKTAAEMKVKAKIARVAKKSFIGKKKSSLSNPRFKKLMNGDVVDRRTGEIVSR</sequence>
<gene>
    <name evidence="1" type="ORF">BN77_4131</name>
</gene>